<keyword evidence="2" id="KW-1185">Reference proteome</keyword>
<accession>A0A2H3KQ10</accession>
<protein>
    <submittedName>
        <fullName evidence="1">Uncharacterized protein</fullName>
    </submittedName>
</protein>
<proteinExistence type="predicted"/>
<dbReference type="RefSeq" id="WP_097651047.1">
    <property type="nucleotide sequence ID" value="NZ_LYXE01000042.1"/>
</dbReference>
<evidence type="ECO:0000313" key="2">
    <source>
        <dbReference type="Proteomes" id="UP000220922"/>
    </source>
</evidence>
<name>A0A2H3KQ10_9CHLR</name>
<sequence length="60" mass="6384">MIEVPDPPYPALPDAFRPAGLPVVNVGQAIAWLPGGQTVWRGLPLLVEPAPQQNDAEEGQ</sequence>
<gene>
    <name evidence="1" type="ORF">A9Q02_22915</name>
</gene>
<evidence type="ECO:0000313" key="1">
    <source>
        <dbReference type="EMBL" id="PDW00412.1"/>
    </source>
</evidence>
<comment type="caution">
    <text evidence="1">The sequence shown here is derived from an EMBL/GenBank/DDBJ whole genome shotgun (WGS) entry which is preliminary data.</text>
</comment>
<dbReference type="Proteomes" id="UP000220922">
    <property type="component" value="Unassembled WGS sequence"/>
</dbReference>
<reference evidence="1 2" key="1">
    <citation type="submission" date="2016-05" db="EMBL/GenBank/DDBJ databases">
        <authorList>
            <person name="Lavstsen T."/>
            <person name="Jespersen J.S."/>
        </authorList>
    </citation>
    <scope>NUCLEOTIDE SEQUENCE [LARGE SCALE GENOMIC DNA]</scope>
    <source>
        <strain evidence="1 2">B7-9</strain>
    </source>
</reference>
<dbReference type="OrthoDB" id="9916812at2"/>
<organism evidence="1 2">
    <name type="scientific">Candidatus Chloroploca asiatica</name>
    <dbReference type="NCBI Taxonomy" id="1506545"/>
    <lineage>
        <taxon>Bacteria</taxon>
        <taxon>Bacillati</taxon>
        <taxon>Chloroflexota</taxon>
        <taxon>Chloroflexia</taxon>
        <taxon>Chloroflexales</taxon>
        <taxon>Chloroflexineae</taxon>
        <taxon>Oscillochloridaceae</taxon>
        <taxon>Candidatus Chloroploca</taxon>
    </lineage>
</organism>
<dbReference type="AlphaFoldDB" id="A0A2H3KQ10"/>
<dbReference type="EMBL" id="LYXE01000042">
    <property type="protein sequence ID" value="PDW00412.1"/>
    <property type="molecule type" value="Genomic_DNA"/>
</dbReference>